<dbReference type="RefSeq" id="XP_017779569.1">
    <property type="nucleotide sequence ID" value="XM_017924080.1"/>
</dbReference>
<evidence type="ECO:0000256" key="3">
    <source>
        <dbReference type="ARBA" id="ARBA00023098"/>
    </source>
</evidence>
<comment type="similarity">
    <text evidence="1 4">Belongs to the fatty acyl-CoA reductase family.</text>
</comment>
<dbReference type="PANTHER" id="PTHR11011">
    <property type="entry name" value="MALE STERILITY PROTEIN 2-RELATED"/>
    <property type="match status" value="1"/>
</dbReference>
<evidence type="ECO:0000256" key="1">
    <source>
        <dbReference type="ARBA" id="ARBA00005928"/>
    </source>
</evidence>
<feature type="domain" description="Fatty acyl-CoA reductase C-terminal" evidence="5">
    <location>
        <begin position="341"/>
        <end position="416"/>
    </location>
</feature>
<dbReference type="Pfam" id="PF07993">
    <property type="entry name" value="NAD_binding_4"/>
    <property type="match status" value="1"/>
</dbReference>
<gene>
    <name evidence="8" type="primary">LOC108564883</name>
</gene>
<reference evidence="8" key="1">
    <citation type="submission" date="2025-08" db="UniProtKB">
        <authorList>
            <consortium name="RefSeq"/>
        </authorList>
    </citation>
    <scope>IDENTIFICATION</scope>
    <source>
        <tissue evidence="8">Whole Larva</tissue>
    </source>
</reference>
<keyword evidence="3 4" id="KW-0443">Lipid metabolism</keyword>
<evidence type="ECO:0000256" key="2">
    <source>
        <dbReference type="ARBA" id="ARBA00022516"/>
    </source>
</evidence>
<dbReference type="EC" id="1.2.1.84" evidence="4"/>
<dbReference type="CDD" id="cd05236">
    <property type="entry name" value="FAR-N_SDR_e"/>
    <property type="match status" value="1"/>
</dbReference>
<dbReference type="InterPro" id="IPR026055">
    <property type="entry name" value="FAR"/>
</dbReference>
<sequence>MESNICKFFSGKNILITGATGLVGTCLVEKLLRVVPDVGFIYLLIRTKKEQNFNKRVNEYFSNEIFNKVKNQNPTYLHKIVWLHGDITKANLDLTPEMIETIHTNVNIIVNSAACLNQITPLRNAIKYNIYGTNELLKIAKGCAFLDCFMHISTAYVNHRRSEHEIDEKLYIHPVDPEILMVMSDELTSEELERESANLMMDWPNTYTYTKNASENLVYKYRNHFKIGIFRPGSIIESYAEPFPYWIKNPNGFTSVLSKAHLGYMVDLNPKAPGNAPPVDFCVNCILAASNEVASNDRAHIKFYNFSLYTQTWADLYTSYMKGIHNPWLIFGSFKDRLSCHLKDLYLEMIGKPARNIDTIRRHEKMIRVLHYFMNKEFNFFTKNVDCLWSSLNAVDQRMFLFDMHEIDWDSFYKNMHEHHQKAIPDDSTFKT</sequence>
<evidence type="ECO:0000256" key="4">
    <source>
        <dbReference type="RuleBase" id="RU363097"/>
    </source>
</evidence>
<proteinExistence type="inferred from homology"/>
<dbReference type="CDD" id="cd09071">
    <property type="entry name" value="FAR_C"/>
    <property type="match status" value="1"/>
</dbReference>
<keyword evidence="7" id="KW-1185">Reference proteome</keyword>
<dbReference type="PANTHER" id="PTHR11011:SF60">
    <property type="entry name" value="FATTY ACYL-COA REDUCTASE-RELATED"/>
    <property type="match status" value="1"/>
</dbReference>
<dbReference type="InterPro" id="IPR033640">
    <property type="entry name" value="FAR_C"/>
</dbReference>
<protein>
    <recommendedName>
        <fullName evidence="4">Fatty acyl-CoA reductase</fullName>
        <ecNumber evidence="4">1.2.1.84</ecNumber>
    </recommendedName>
</protein>
<comment type="function">
    <text evidence="4">Catalyzes the reduction of fatty acyl-CoA to fatty alcohols.</text>
</comment>
<dbReference type="GeneID" id="108564883"/>
<dbReference type="Pfam" id="PF03015">
    <property type="entry name" value="Sterile"/>
    <property type="match status" value="1"/>
</dbReference>
<feature type="domain" description="Thioester reductase (TE)" evidence="6">
    <location>
        <begin position="16"/>
        <end position="286"/>
    </location>
</feature>
<keyword evidence="4" id="KW-0560">Oxidoreductase</keyword>
<dbReference type="SUPFAM" id="SSF51735">
    <property type="entry name" value="NAD(P)-binding Rossmann-fold domains"/>
    <property type="match status" value="1"/>
</dbReference>
<dbReference type="InterPro" id="IPR036291">
    <property type="entry name" value="NAD(P)-bd_dom_sf"/>
</dbReference>
<feature type="non-terminal residue" evidence="8">
    <location>
        <position position="432"/>
    </location>
</feature>
<dbReference type="InterPro" id="IPR013120">
    <property type="entry name" value="FAR_NAD-bd"/>
</dbReference>
<name>A0ABM1MYB9_NICVS</name>
<dbReference type="Proteomes" id="UP000695000">
    <property type="component" value="Unplaced"/>
</dbReference>
<dbReference type="Gene3D" id="3.40.50.720">
    <property type="entry name" value="NAD(P)-binding Rossmann-like Domain"/>
    <property type="match status" value="1"/>
</dbReference>
<evidence type="ECO:0000259" key="5">
    <source>
        <dbReference type="Pfam" id="PF03015"/>
    </source>
</evidence>
<comment type="catalytic activity">
    <reaction evidence="4">
        <text>a long-chain fatty acyl-CoA + 2 NADPH + 2 H(+) = a long-chain primary fatty alcohol + 2 NADP(+) + CoA</text>
        <dbReference type="Rhea" id="RHEA:52716"/>
        <dbReference type="ChEBI" id="CHEBI:15378"/>
        <dbReference type="ChEBI" id="CHEBI:57287"/>
        <dbReference type="ChEBI" id="CHEBI:57783"/>
        <dbReference type="ChEBI" id="CHEBI:58349"/>
        <dbReference type="ChEBI" id="CHEBI:77396"/>
        <dbReference type="ChEBI" id="CHEBI:83139"/>
        <dbReference type="EC" id="1.2.1.84"/>
    </reaction>
</comment>
<keyword evidence="4" id="KW-0521">NADP</keyword>
<evidence type="ECO:0000313" key="7">
    <source>
        <dbReference type="Proteomes" id="UP000695000"/>
    </source>
</evidence>
<keyword evidence="2 4" id="KW-0444">Lipid biosynthesis</keyword>
<evidence type="ECO:0000313" key="8">
    <source>
        <dbReference type="RefSeq" id="XP_017779569.1"/>
    </source>
</evidence>
<organism evidence="7 8">
    <name type="scientific">Nicrophorus vespilloides</name>
    <name type="common">Boreal carrion beetle</name>
    <dbReference type="NCBI Taxonomy" id="110193"/>
    <lineage>
        <taxon>Eukaryota</taxon>
        <taxon>Metazoa</taxon>
        <taxon>Ecdysozoa</taxon>
        <taxon>Arthropoda</taxon>
        <taxon>Hexapoda</taxon>
        <taxon>Insecta</taxon>
        <taxon>Pterygota</taxon>
        <taxon>Neoptera</taxon>
        <taxon>Endopterygota</taxon>
        <taxon>Coleoptera</taxon>
        <taxon>Polyphaga</taxon>
        <taxon>Staphyliniformia</taxon>
        <taxon>Silphidae</taxon>
        <taxon>Nicrophorinae</taxon>
        <taxon>Nicrophorus</taxon>
    </lineage>
</organism>
<evidence type="ECO:0000259" key="6">
    <source>
        <dbReference type="Pfam" id="PF07993"/>
    </source>
</evidence>
<accession>A0ABM1MYB9</accession>